<keyword evidence="4" id="KW-0411">Iron-sulfur</keyword>
<feature type="domain" description="Rieske" evidence="5">
    <location>
        <begin position="14"/>
        <end position="115"/>
    </location>
</feature>
<keyword evidence="7" id="KW-1185">Reference proteome</keyword>
<dbReference type="CDD" id="cd03467">
    <property type="entry name" value="Rieske"/>
    <property type="match status" value="1"/>
</dbReference>
<dbReference type="PROSITE" id="PS51296">
    <property type="entry name" value="RIESKE"/>
    <property type="match status" value="1"/>
</dbReference>
<dbReference type="GO" id="GO:0046872">
    <property type="term" value="F:metal ion binding"/>
    <property type="evidence" value="ECO:0007669"/>
    <property type="project" value="UniProtKB-KW"/>
</dbReference>
<evidence type="ECO:0000313" key="6">
    <source>
        <dbReference type="EMBL" id="RJL05659.1"/>
    </source>
</evidence>
<sequence length="118" mass="11919">MSWTDYASAPAPGTPICPESEVGTVHSVQVATPRGSFPLLIARTDAGLRAYANACPHQYLPLDSRGPQILSADGARLMCTAHGASFDIATGAALAGAPCGLDAVPVESVAGMIRIAAG</sequence>
<dbReference type="InterPro" id="IPR017941">
    <property type="entry name" value="Rieske_2Fe-2S"/>
</dbReference>
<proteinExistence type="predicted"/>
<keyword evidence="3" id="KW-0408">Iron</keyword>
<dbReference type="Gene3D" id="2.102.10.10">
    <property type="entry name" value="Rieske [2Fe-2S] iron-sulphur domain"/>
    <property type="match status" value="1"/>
</dbReference>
<evidence type="ECO:0000259" key="5">
    <source>
        <dbReference type="PROSITE" id="PS51296"/>
    </source>
</evidence>
<keyword evidence="2" id="KW-0479">Metal-binding</keyword>
<keyword evidence="1" id="KW-0001">2Fe-2S</keyword>
<dbReference type="AlphaFoldDB" id="A0A418ZYS1"/>
<comment type="caution">
    <text evidence="6">The sequence shown here is derived from an EMBL/GenBank/DDBJ whole genome shotgun (WGS) entry which is preliminary data.</text>
</comment>
<reference evidence="7" key="1">
    <citation type="submission" date="2018-09" db="EMBL/GenBank/DDBJ databases">
        <title>Paracoccus onubensis nov. sp. a moderate halophilic bacterium isolated from Gruta de las Maravillas (Aracena, Spain).</title>
        <authorList>
            <person name="Jurado V."/>
            <person name="Gutierrez-Patricio S."/>
            <person name="Gonzalez-Pimentel J.L."/>
            <person name="Miller A.Z."/>
            <person name="Laiz L."/>
            <person name="Saiz-Jimenez C."/>
        </authorList>
    </citation>
    <scope>NUCLEOTIDE SEQUENCE [LARGE SCALE GENOMIC DNA]</scope>
    <source>
        <strain evidence="7">DSM 26381</strain>
    </source>
</reference>
<dbReference type="SUPFAM" id="SSF50022">
    <property type="entry name" value="ISP domain"/>
    <property type="match status" value="1"/>
</dbReference>
<evidence type="ECO:0000256" key="2">
    <source>
        <dbReference type="ARBA" id="ARBA00022723"/>
    </source>
</evidence>
<dbReference type="Pfam" id="PF00355">
    <property type="entry name" value="Rieske"/>
    <property type="match status" value="1"/>
</dbReference>
<organism evidence="6 7">
    <name type="scientific">Paracoccus siganidrum</name>
    <dbReference type="NCBI Taxonomy" id="1276757"/>
    <lineage>
        <taxon>Bacteria</taxon>
        <taxon>Pseudomonadati</taxon>
        <taxon>Pseudomonadota</taxon>
        <taxon>Alphaproteobacteria</taxon>
        <taxon>Rhodobacterales</taxon>
        <taxon>Paracoccaceae</taxon>
        <taxon>Paracoccus</taxon>
    </lineage>
</organism>
<accession>A0A418ZYS1</accession>
<evidence type="ECO:0000256" key="4">
    <source>
        <dbReference type="ARBA" id="ARBA00023014"/>
    </source>
</evidence>
<dbReference type="OrthoDB" id="9794175at2"/>
<evidence type="ECO:0000256" key="1">
    <source>
        <dbReference type="ARBA" id="ARBA00022714"/>
    </source>
</evidence>
<gene>
    <name evidence="6" type="ORF">D3P05_19245</name>
</gene>
<dbReference type="InterPro" id="IPR036922">
    <property type="entry name" value="Rieske_2Fe-2S_sf"/>
</dbReference>
<dbReference type="Proteomes" id="UP000283587">
    <property type="component" value="Unassembled WGS sequence"/>
</dbReference>
<dbReference type="EMBL" id="QZEW01000108">
    <property type="protein sequence ID" value="RJL05659.1"/>
    <property type="molecule type" value="Genomic_DNA"/>
</dbReference>
<evidence type="ECO:0000313" key="7">
    <source>
        <dbReference type="Proteomes" id="UP000283587"/>
    </source>
</evidence>
<evidence type="ECO:0000256" key="3">
    <source>
        <dbReference type="ARBA" id="ARBA00023004"/>
    </source>
</evidence>
<dbReference type="RefSeq" id="WP_119900410.1">
    <property type="nucleotide sequence ID" value="NZ_QNRC01000031.1"/>
</dbReference>
<name>A0A418ZYS1_9RHOB</name>
<dbReference type="GO" id="GO:0051537">
    <property type="term" value="F:2 iron, 2 sulfur cluster binding"/>
    <property type="evidence" value="ECO:0007669"/>
    <property type="project" value="UniProtKB-KW"/>
</dbReference>
<protein>
    <submittedName>
        <fullName evidence="6">(2Fe-2S)-binding protein</fullName>
    </submittedName>
</protein>